<dbReference type="RefSeq" id="XP_021886383.1">
    <property type="nucleotide sequence ID" value="XM_022029549.1"/>
</dbReference>
<evidence type="ECO:0000256" key="1">
    <source>
        <dbReference type="ARBA" id="ARBA00004123"/>
    </source>
</evidence>
<feature type="compositionally biased region" description="Polar residues" evidence="8">
    <location>
        <begin position="170"/>
        <end position="182"/>
    </location>
</feature>
<dbReference type="Proteomes" id="UP000193648">
    <property type="component" value="Unassembled WGS sequence"/>
</dbReference>
<evidence type="ECO:0000256" key="7">
    <source>
        <dbReference type="ARBA" id="ARBA00023242"/>
    </source>
</evidence>
<dbReference type="InterPro" id="IPR006786">
    <property type="entry name" value="Pinin_SDK_MemA"/>
</dbReference>
<dbReference type="Pfam" id="PF04696">
    <property type="entry name" value="Pinin_SDK_memA"/>
    <property type="match status" value="1"/>
</dbReference>
<evidence type="ECO:0000256" key="2">
    <source>
        <dbReference type="ARBA" id="ARBA00010386"/>
    </source>
</evidence>
<evidence type="ECO:0000256" key="3">
    <source>
        <dbReference type="ARBA" id="ARBA00022664"/>
    </source>
</evidence>
<dbReference type="OrthoDB" id="330772at2759"/>
<keyword evidence="11" id="KW-1185">Reference proteome</keyword>
<proteinExistence type="inferred from homology"/>
<dbReference type="InterPro" id="IPR039853">
    <property type="entry name" value="Pinin"/>
</dbReference>
<keyword evidence="7" id="KW-0539">Nucleus</keyword>
<dbReference type="PANTHER" id="PTHR12707:SF0">
    <property type="entry name" value="PININ"/>
    <property type="match status" value="1"/>
</dbReference>
<feature type="compositionally biased region" description="Polar residues" evidence="8">
    <location>
        <begin position="288"/>
        <end position="302"/>
    </location>
</feature>
<feature type="compositionally biased region" description="Low complexity" evidence="8">
    <location>
        <begin position="89"/>
        <end position="116"/>
    </location>
</feature>
<gene>
    <name evidence="10" type="ORF">BCR41DRAFT_417848</name>
</gene>
<dbReference type="InParanoid" id="A0A1Y2H2B6"/>
<evidence type="ECO:0000256" key="5">
    <source>
        <dbReference type="ARBA" id="ARBA00023163"/>
    </source>
</evidence>
<dbReference type="GO" id="GO:0071013">
    <property type="term" value="C:catalytic step 2 spliceosome"/>
    <property type="evidence" value="ECO:0007669"/>
    <property type="project" value="TreeGrafter"/>
</dbReference>
<feature type="region of interest" description="Disordered" evidence="8">
    <location>
        <begin position="1"/>
        <end position="155"/>
    </location>
</feature>
<dbReference type="STRING" id="64571.A0A1Y2H2B6"/>
<name>A0A1Y2H2B6_9FUNG</name>
<comment type="subcellular location">
    <subcellularLocation>
        <location evidence="1">Nucleus</location>
    </subcellularLocation>
</comment>
<evidence type="ECO:0000256" key="8">
    <source>
        <dbReference type="SAM" id="MobiDB-lite"/>
    </source>
</evidence>
<evidence type="ECO:0000313" key="11">
    <source>
        <dbReference type="Proteomes" id="UP000193648"/>
    </source>
</evidence>
<dbReference type="GeneID" id="33571392"/>
<comment type="similarity">
    <text evidence="2">Belongs to the pinin family.</text>
</comment>
<feature type="compositionally biased region" description="Low complexity" evidence="8">
    <location>
        <begin position="49"/>
        <end position="73"/>
    </location>
</feature>
<organism evidence="10 11">
    <name type="scientific">Lobosporangium transversale</name>
    <dbReference type="NCBI Taxonomy" id="64571"/>
    <lineage>
        <taxon>Eukaryota</taxon>
        <taxon>Fungi</taxon>
        <taxon>Fungi incertae sedis</taxon>
        <taxon>Mucoromycota</taxon>
        <taxon>Mortierellomycotina</taxon>
        <taxon>Mortierellomycetes</taxon>
        <taxon>Mortierellales</taxon>
        <taxon>Mortierellaceae</taxon>
        <taxon>Lobosporangium</taxon>
    </lineage>
</organism>
<feature type="compositionally biased region" description="Polar residues" evidence="8">
    <location>
        <begin position="410"/>
        <end position="419"/>
    </location>
</feature>
<accession>A0A1Y2H2B6</accession>
<evidence type="ECO:0000256" key="6">
    <source>
        <dbReference type="ARBA" id="ARBA00023187"/>
    </source>
</evidence>
<dbReference type="GO" id="GO:0006397">
    <property type="term" value="P:mRNA processing"/>
    <property type="evidence" value="ECO:0007669"/>
    <property type="project" value="UniProtKB-KW"/>
</dbReference>
<evidence type="ECO:0000256" key="4">
    <source>
        <dbReference type="ARBA" id="ARBA00023015"/>
    </source>
</evidence>
<feature type="domain" description="Pinin/SDK/MemA protein" evidence="9">
    <location>
        <begin position="149"/>
        <end position="281"/>
    </location>
</feature>
<evidence type="ECO:0000259" key="9">
    <source>
        <dbReference type="Pfam" id="PF04696"/>
    </source>
</evidence>
<keyword evidence="6" id="KW-0508">mRNA splicing</keyword>
<sequence length="432" mass="47320">MASNRIVSSTIVRPETHVRVPGRKRSFPDAPEPARRRSSSNISTRLGPLSNDLSSSSTLTTTAESTNENESSNIEGLSGTVGLNEGTIDSKISESPTSSTFSPTTATATATISPGETGERGEAGEAGEAGNSGETNRAKRPRLGLNPAEDTNRGRRMMGMILGTLTQFKKQTDQSSQNNGPNASGIASREALQERVREKLRKEQELNEELRKKEQQEREKLREQRLKQRQGASLRGVGGNKRRGEARWENGYILSETRPRLRYMPKVMNDVTRRKFEAQIKKDKRGSFSASAQATSLDTTNSKVKEQNDVTAPGMDLDLDDVVADMVVDVKDKPDSPDEPVTAKAEDDNVASETSTSIKEVEMASEEGIQEPADRTKEEEEKEKEPKEDEEDVVMADKSSNSAGVDKPNENSSAVNNENPSDEPELINIKIV</sequence>
<comment type="caution">
    <text evidence="10">The sequence shown here is derived from an EMBL/GenBank/DDBJ whole genome shotgun (WGS) entry which is preliminary data.</text>
</comment>
<keyword evidence="3" id="KW-0507">mRNA processing</keyword>
<evidence type="ECO:0000313" key="10">
    <source>
        <dbReference type="EMBL" id="ORZ28710.1"/>
    </source>
</evidence>
<protein>
    <recommendedName>
        <fullName evidence="9">Pinin/SDK/MemA protein domain-containing protein</fullName>
    </recommendedName>
</protein>
<feature type="compositionally biased region" description="Basic and acidic residues" evidence="8">
    <location>
        <begin position="372"/>
        <end position="387"/>
    </location>
</feature>
<reference evidence="10 11" key="1">
    <citation type="submission" date="2016-07" db="EMBL/GenBank/DDBJ databases">
        <title>Pervasive Adenine N6-methylation of Active Genes in Fungi.</title>
        <authorList>
            <consortium name="DOE Joint Genome Institute"/>
            <person name="Mondo S.J."/>
            <person name="Dannebaum R.O."/>
            <person name="Kuo R.C."/>
            <person name="Labutti K."/>
            <person name="Haridas S."/>
            <person name="Kuo A."/>
            <person name="Salamov A."/>
            <person name="Ahrendt S.R."/>
            <person name="Lipzen A."/>
            <person name="Sullivan W."/>
            <person name="Andreopoulos W.B."/>
            <person name="Clum A."/>
            <person name="Lindquist E."/>
            <person name="Daum C."/>
            <person name="Ramamoorthy G.K."/>
            <person name="Gryganskyi A."/>
            <person name="Culley D."/>
            <person name="Magnuson J.K."/>
            <person name="James T.Y."/>
            <person name="O'Malley M.A."/>
            <person name="Stajich J.E."/>
            <person name="Spatafora J.W."/>
            <person name="Visel A."/>
            <person name="Grigoriev I.V."/>
        </authorList>
    </citation>
    <scope>NUCLEOTIDE SEQUENCE [LARGE SCALE GENOMIC DNA]</scope>
    <source>
        <strain evidence="10 11">NRRL 3116</strain>
    </source>
</reference>
<dbReference type="GO" id="GO:0008380">
    <property type="term" value="P:RNA splicing"/>
    <property type="evidence" value="ECO:0007669"/>
    <property type="project" value="UniProtKB-KW"/>
</dbReference>
<feature type="region of interest" description="Disordered" evidence="8">
    <location>
        <begin position="170"/>
        <end position="195"/>
    </location>
</feature>
<feature type="compositionally biased region" description="Basic and acidic residues" evidence="8">
    <location>
        <begin position="210"/>
        <end position="226"/>
    </location>
</feature>
<dbReference type="PANTHER" id="PTHR12707">
    <property type="entry name" value="PINN"/>
    <property type="match status" value="1"/>
</dbReference>
<feature type="compositionally biased region" description="Polar residues" evidence="8">
    <location>
        <begin position="1"/>
        <end position="11"/>
    </location>
</feature>
<dbReference type="EMBL" id="MCFF01000001">
    <property type="protein sequence ID" value="ORZ28710.1"/>
    <property type="molecule type" value="Genomic_DNA"/>
</dbReference>
<dbReference type="AlphaFoldDB" id="A0A1Y2H2B6"/>
<feature type="region of interest" description="Disordered" evidence="8">
    <location>
        <begin position="210"/>
        <end position="242"/>
    </location>
</feature>
<feature type="region of interest" description="Disordered" evidence="8">
    <location>
        <begin position="278"/>
        <end position="432"/>
    </location>
</feature>
<keyword evidence="5" id="KW-0804">Transcription</keyword>
<keyword evidence="4" id="KW-0805">Transcription regulation</keyword>